<dbReference type="InterPro" id="IPR002068">
    <property type="entry name" value="A-crystallin/Hsp20_dom"/>
</dbReference>
<sequence length="148" mass="17674">MASKKDKLPKIFEDPVVKQWLNSFDDFWKDPFQNFFPGRSFRVDIYETNADVIVEAEIPGVKREQIDVEVLNEGIRISVENDNRIEEINENHKYYRKERSYERMERIVPLPYHVSPKNTKARYQNGVLEVRIPKSDIKGNKQRFLDIE</sequence>
<dbReference type="EMBL" id="SWLG01000006">
    <property type="protein sequence ID" value="TLS37547.1"/>
    <property type="molecule type" value="Genomic_DNA"/>
</dbReference>
<dbReference type="PROSITE" id="PS01031">
    <property type="entry name" value="SHSP"/>
    <property type="match status" value="1"/>
</dbReference>
<evidence type="ECO:0000256" key="2">
    <source>
        <dbReference type="RuleBase" id="RU003616"/>
    </source>
</evidence>
<dbReference type="PANTHER" id="PTHR11527">
    <property type="entry name" value="HEAT-SHOCK PROTEIN 20 FAMILY MEMBER"/>
    <property type="match status" value="1"/>
</dbReference>
<protein>
    <submittedName>
        <fullName evidence="4">Hsp20/alpha crystallin family protein</fullName>
    </submittedName>
</protein>
<dbReference type="InterPro" id="IPR031107">
    <property type="entry name" value="Small_HSP"/>
</dbReference>
<reference evidence="4 5" key="1">
    <citation type="submission" date="2019-04" db="EMBL/GenBank/DDBJ databases">
        <title>Bacillus caeni sp. nov., a bacterium isolated from mangrove sediment.</title>
        <authorList>
            <person name="Huang H."/>
            <person name="Mo K."/>
            <person name="Hu Y."/>
        </authorList>
    </citation>
    <scope>NUCLEOTIDE SEQUENCE [LARGE SCALE GENOMIC DNA]</scope>
    <source>
        <strain evidence="4 5">HB172195</strain>
    </source>
</reference>
<gene>
    <name evidence="4" type="ORF">FCL54_10425</name>
</gene>
<dbReference type="RefSeq" id="WP_138126076.1">
    <property type="nucleotide sequence ID" value="NZ_SWLG01000006.1"/>
</dbReference>
<accession>A0A5R9F1T8</accession>
<dbReference type="CDD" id="cd06464">
    <property type="entry name" value="ACD_sHsps-like"/>
    <property type="match status" value="1"/>
</dbReference>
<evidence type="ECO:0000259" key="3">
    <source>
        <dbReference type="PROSITE" id="PS01031"/>
    </source>
</evidence>
<keyword evidence="5" id="KW-1185">Reference proteome</keyword>
<dbReference type="SUPFAM" id="SSF49764">
    <property type="entry name" value="HSP20-like chaperones"/>
    <property type="match status" value="1"/>
</dbReference>
<dbReference type="Pfam" id="PF00011">
    <property type="entry name" value="HSP20"/>
    <property type="match status" value="1"/>
</dbReference>
<dbReference type="OrthoDB" id="1806521at2"/>
<feature type="domain" description="SHSP" evidence="3">
    <location>
        <begin position="34"/>
        <end position="148"/>
    </location>
</feature>
<organism evidence="4 5">
    <name type="scientific">Exobacillus caeni</name>
    <dbReference type="NCBI Taxonomy" id="2574798"/>
    <lineage>
        <taxon>Bacteria</taxon>
        <taxon>Bacillati</taxon>
        <taxon>Bacillota</taxon>
        <taxon>Bacilli</taxon>
        <taxon>Bacillales</taxon>
        <taxon>Guptibacillaceae</taxon>
        <taxon>Exobacillus</taxon>
    </lineage>
</organism>
<comment type="caution">
    <text evidence="4">The sequence shown here is derived from an EMBL/GenBank/DDBJ whole genome shotgun (WGS) entry which is preliminary data.</text>
</comment>
<name>A0A5R9F1T8_9BACL</name>
<dbReference type="InterPro" id="IPR008978">
    <property type="entry name" value="HSP20-like_chaperone"/>
</dbReference>
<proteinExistence type="inferred from homology"/>
<evidence type="ECO:0000313" key="5">
    <source>
        <dbReference type="Proteomes" id="UP000308230"/>
    </source>
</evidence>
<evidence type="ECO:0000256" key="1">
    <source>
        <dbReference type="PROSITE-ProRule" id="PRU00285"/>
    </source>
</evidence>
<dbReference type="Gene3D" id="2.60.40.790">
    <property type="match status" value="1"/>
</dbReference>
<comment type="similarity">
    <text evidence="1 2">Belongs to the small heat shock protein (HSP20) family.</text>
</comment>
<dbReference type="Proteomes" id="UP000308230">
    <property type="component" value="Unassembled WGS sequence"/>
</dbReference>
<evidence type="ECO:0000313" key="4">
    <source>
        <dbReference type="EMBL" id="TLS37547.1"/>
    </source>
</evidence>
<dbReference type="AlphaFoldDB" id="A0A5R9F1T8"/>